<dbReference type="InterPro" id="IPR041075">
    <property type="entry name" value="NOD1/2_WH"/>
</dbReference>
<evidence type="ECO:0000259" key="3">
    <source>
        <dbReference type="PROSITE" id="PS50837"/>
    </source>
</evidence>
<organism evidence="4">
    <name type="scientific">Amphimedon queenslandica</name>
    <name type="common">Sponge</name>
    <dbReference type="NCBI Taxonomy" id="400682"/>
    <lineage>
        <taxon>Eukaryota</taxon>
        <taxon>Metazoa</taxon>
        <taxon>Porifera</taxon>
        <taxon>Demospongiae</taxon>
        <taxon>Heteroscleromorpha</taxon>
        <taxon>Haplosclerida</taxon>
        <taxon>Niphatidae</taxon>
        <taxon>Amphimedon</taxon>
    </lineage>
</organism>
<dbReference type="InParanoid" id="A0A1X7SVN8"/>
<name>A0A1X7SVN8_AMPQE</name>
<proteinExistence type="predicted"/>
<dbReference type="Pfam" id="PF05729">
    <property type="entry name" value="NACHT"/>
    <property type="match status" value="1"/>
</dbReference>
<feature type="domain" description="NACHT" evidence="3">
    <location>
        <begin position="383"/>
        <end position="505"/>
    </location>
</feature>
<keyword evidence="2" id="KW-0067">ATP-binding</keyword>
<dbReference type="GO" id="GO:0005524">
    <property type="term" value="F:ATP binding"/>
    <property type="evidence" value="ECO:0007669"/>
    <property type="project" value="UniProtKB-KW"/>
</dbReference>
<dbReference type="Gene3D" id="1.10.533.10">
    <property type="entry name" value="Death Domain, Fas"/>
    <property type="match status" value="1"/>
</dbReference>
<dbReference type="InterPro" id="IPR011029">
    <property type="entry name" value="DEATH-like_dom_sf"/>
</dbReference>
<protein>
    <recommendedName>
        <fullName evidence="3">NACHT domain-containing protein</fullName>
    </recommendedName>
</protein>
<evidence type="ECO:0000256" key="2">
    <source>
        <dbReference type="ARBA" id="ARBA00022840"/>
    </source>
</evidence>
<dbReference type="EnsemblMetazoa" id="Aqu2.1.06224_001">
    <property type="protein sequence ID" value="Aqu2.1.06224_001"/>
    <property type="gene ID" value="Aqu2.1.06224"/>
</dbReference>
<dbReference type="PROSITE" id="PS50837">
    <property type="entry name" value="NACHT"/>
    <property type="match status" value="1"/>
</dbReference>
<reference evidence="4" key="1">
    <citation type="submission" date="2017-05" db="UniProtKB">
        <authorList>
            <consortium name="EnsemblMetazoa"/>
        </authorList>
    </citation>
    <scope>IDENTIFICATION</scope>
</reference>
<dbReference type="OrthoDB" id="120976at2759"/>
<dbReference type="PANTHER" id="PTHR46844">
    <property type="entry name" value="SLR5058 PROTEIN"/>
    <property type="match status" value="1"/>
</dbReference>
<dbReference type="eggNOG" id="ENOG502QTJW">
    <property type="taxonomic scope" value="Eukaryota"/>
</dbReference>
<dbReference type="Gene3D" id="3.40.50.300">
    <property type="entry name" value="P-loop containing nucleotide triphosphate hydrolases"/>
    <property type="match status" value="1"/>
</dbReference>
<dbReference type="InterPro" id="IPR027417">
    <property type="entry name" value="P-loop_NTPase"/>
</dbReference>
<evidence type="ECO:0000313" key="4">
    <source>
        <dbReference type="EnsemblMetazoa" id="Aqu2.1.06224_001"/>
    </source>
</evidence>
<dbReference type="PANTHER" id="PTHR46844:SF1">
    <property type="entry name" value="SLR5058 PROTEIN"/>
    <property type="match status" value="1"/>
</dbReference>
<dbReference type="Pfam" id="PF17779">
    <property type="entry name" value="WHD_NOD2"/>
    <property type="match status" value="1"/>
</dbReference>
<dbReference type="AlphaFoldDB" id="A0A1X7SVN8"/>
<dbReference type="SUPFAM" id="SSF52540">
    <property type="entry name" value="P-loop containing nucleoside triphosphate hydrolases"/>
    <property type="match status" value="1"/>
</dbReference>
<accession>A0A1X7SVN8</accession>
<dbReference type="InterPro" id="IPR007111">
    <property type="entry name" value="NACHT_NTPase"/>
</dbReference>
<sequence length="786" mass="89383">MIGVVGLCHFQPQQVQLPRATLHSPGAMNQLQLLLRAVRLSFVLCVFLCLGLILLSGDVELNPGPTIDDQPDLSLLVKWLEPLHDWKSFGLLLPGVTQEDITTIEEFGTSTVQGKTGLFSKWLKKYPTATWKDVLDALYKKEEYQLVKIIEDHLSGKVKTAANHDCETIPMIFIISNLAIKIFRSHYASLTSIISTNLTKVTNALYAEELIPMNIVEDMLIEGIGDSKKASKLLLVITRHLESSQSRTQYLIDVCYVLANQEHKALADISTAILHDLGCASVIAEKHIDLDLSATPDIVLQYANNLRRCYKDQPIVNADWPPRIGEYFFGRLALVEKQDSTIKDQKSAWYLLRGQVDEIIEMPENTEIQIEDILKPTETALSLRVVIDGPPGIGKTTLCRKLLNMWSHGPGELPPCQYDLVLYCPLRHSKIATATTLADLLVPCCYEAHILVEWFEKKNGEGLLIIFDGWDELSMSSRSSSFAKAIIRREQLSQCSVIVTSRSYASSSLLKMDSISRYIQVIGFRKEEIATVIIRKIQKDPELALELIEAYEEMINNQQDFDDDSSSDRINVDFKWLELCSNSDSQLAVKLINDLEVRGDVCSLCYIPLICSMVILVYCKENGSLPTTLTQLYENFILQTIKRQAEKCGKDAYDLPNNLLSLPSQLALQELCRLAYTNLVKKKMIFTSDQLKELSLSKEDYLGLITSFIEFDEKKYQFLHLSIQEFLAAWWIAKHEKKTEEVFKDHFDDDHFRMCLRFVAGLTNLEHESYEQYFNKQLDLICRKPP</sequence>
<keyword evidence="1" id="KW-0547">Nucleotide-binding</keyword>
<evidence type="ECO:0000256" key="1">
    <source>
        <dbReference type="ARBA" id="ARBA00022741"/>
    </source>
</evidence>